<keyword evidence="4" id="KW-1185">Reference proteome</keyword>
<comment type="caution">
    <text evidence="3">The sequence shown here is derived from an EMBL/GenBank/DDBJ whole genome shotgun (WGS) entry which is preliminary data.</text>
</comment>
<dbReference type="Gene3D" id="3.20.20.140">
    <property type="entry name" value="Metal-dependent hydrolases"/>
    <property type="match status" value="1"/>
</dbReference>
<feature type="domain" description="Amidohydrolase-related" evidence="2">
    <location>
        <begin position="57"/>
        <end position="366"/>
    </location>
</feature>
<evidence type="ECO:0000256" key="1">
    <source>
        <dbReference type="ARBA" id="ARBA00022801"/>
    </source>
</evidence>
<dbReference type="InterPro" id="IPR006680">
    <property type="entry name" value="Amidohydro-rel"/>
</dbReference>
<name>A0ABS8NKQ6_9BACT</name>
<dbReference type="Proteomes" id="UP001430306">
    <property type="component" value="Unassembled WGS sequence"/>
</dbReference>
<dbReference type="InterPro" id="IPR011059">
    <property type="entry name" value="Metal-dep_hydrolase_composite"/>
</dbReference>
<dbReference type="SUPFAM" id="SSF51556">
    <property type="entry name" value="Metallo-dependent hydrolases"/>
    <property type="match status" value="1"/>
</dbReference>
<sequence>MSQATHQTYRARWILPIESPPISDGMMVTCDGVIQSIGPYREGFTEGTLNELGDVAVLPGLVNAHTHLEFSDLEKPIGEPGMELAEWIREVVAARFSVSNETRLTRMKTGHAEASGSGTGLIADIATPPIHEFFADTISFAEVLGLSDERGNERTSQAEIHTAASSHANALSGISPHAPYSTPLPLIERCVRHAQEHNHPLAMHVTESPAERELLQSGGGPFAESLQSMGLQPEQHFPWSSRDPISDLIRLLAQAPRSLIVHGNDLRTNEIETLAEFEHCSVVYCPRTHAFFGHAPHPVSELVNAGVNVALGTDSRASNPDLNLWGEVQHLLRHRQDIAPETVLRMATANGADALGLSSTHGRLAPSHPRRVLTLPTTASTLDQLWLDFSSSSPEWLPERPAPQS</sequence>
<dbReference type="RefSeq" id="WP_230275178.1">
    <property type="nucleotide sequence ID" value="NZ_JAJKFW010000025.1"/>
</dbReference>
<dbReference type="PANTHER" id="PTHR43794:SF11">
    <property type="entry name" value="AMIDOHYDROLASE-RELATED DOMAIN-CONTAINING PROTEIN"/>
    <property type="match status" value="1"/>
</dbReference>
<dbReference type="InterPro" id="IPR032466">
    <property type="entry name" value="Metal_Hydrolase"/>
</dbReference>
<dbReference type="SUPFAM" id="SSF51338">
    <property type="entry name" value="Composite domain of metallo-dependent hydrolases"/>
    <property type="match status" value="1"/>
</dbReference>
<keyword evidence="1" id="KW-0378">Hydrolase</keyword>
<protein>
    <submittedName>
        <fullName evidence="3">Amidohydrolase family protein</fullName>
    </submittedName>
</protein>
<accession>A0ABS8NKQ6</accession>
<evidence type="ECO:0000313" key="3">
    <source>
        <dbReference type="EMBL" id="MCC9644091.1"/>
    </source>
</evidence>
<dbReference type="PANTHER" id="PTHR43794">
    <property type="entry name" value="AMINOHYDROLASE SSNA-RELATED"/>
    <property type="match status" value="1"/>
</dbReference>
<dbReference type="Pfam" id="PF01979">
    <property type="entry name" value="Amidohydro_1"/>
    <property type="match status" value="1"/>
</dbReference>
<reference evidence="3" key="1">
    <citation type="submission" date="2021-11" db="EMBL/GenBank/DDBJ databases">
        <title>Genome sequence.</title>
        <authorList>
            <person name="Sun Q."/>
        </authorList>
    </citation>
    <scope>NUCLEOTIDE SEQUENCE</scope>
    <source>
        <strain evidence="3">JC740</strain>
    </source>
</reference>
<evidence type="ECO:0000259" key="2">
    <source>
        <dbReference type="Pfam" id="PF01979"/>
    </source>
</evidence>
<proteinExistence type="predicted"/>
<evidence type="ECO:0000313" key="4">
    <source>
        <dbReference type="Proteomes" id="UP001430306"/>
    </source>
</evidence>
<organism evidence="3 4">
    <name type="scientific">Rhodopirellula halodulae</name>
    <dbReference type="NCBI Taxonomy" id="2894198"/>
    <lineage>
        <taxon>Bacteria</taxon>
        <taxon>Pseudomonadati</taxon>
        <taxon>Planctomycetota</taxon>
        <taxon>Planctomycetia</taxon>
        <taxon>Pirellulales</taxon>
        <taxon>Pirellulaceae</taxon>
        <taxon>Rhodopirellula</taxon>
    </lineage>
</organism>
<gene>
    <name evidence="3" type="ORF">LOC71_17550</name>
</gene>
<dbReference type="EMBL" id="JAJKFW010000025">
    <property type="protein sequence ID" value="MCC9644091.1"/>
    <property type="molecule type" value="Genomic_DNA"/>
</dbReference>
<dbReference type="InterPro" id="IPR050287">
    <property type="entry name" value="MTA/SAH_deaminase"/>
</dbReference>